<accession>A0ABS5BY23</accession>
<dbReference type="Proteomes" id="UP000676565">
    <property type="component" value="Unassembled WGS sequence"/>
</dbReference>
<keyword evidence="5" id="KW-0804">Transcription</keyword>
<feature type="coiled-coil region" evidence="6">
    <location>
        <begin position="525"/>
        <end position="682"/>
    </location>
</feature>
<keyword evidence="2" id="KW-0805">Transcription regulation</keyword>
<feature type="domain" description="RNA polymerase sigma factor 70 region 4 type 2" evidence="9">
    <location>
        <begin position="128"/>
        <end position="179"/>
    </location>
</feature>
<dbReference type="EMBL" id="JAGKQQ010000001">
    <property type="protein sequence ID" value="MBP3957778.1"/>
    <property type="molecule type" value="Genomic_DNA"/>
</dbReference>
<dbReference type="Gene3D" id="1.10.10.10">
    <property type="entry name" value="Winged helix-like DNA-binding domain superfamily/Winged helix DNA-binding domain"/>
    <property type="match status" value="1"/>
</dbReference>
<dbReference type="SUPFAM" id="SSF88659">
    <property type="entry name" value="Sigma3 and sigma4 domains of RNA polymerase sigma factors"/>
    <property type="match status" value="1"/>
</dbReference>
<keyword evidence="6" id="KW-0175">Coiled coil</keyword>
<dbReference type="Gene3D" id="1.10.1740.10">
    <property type="match status" value="1"/>
</dbReference>
<dbReference type="PANTHER" id="PTHR43133">
    <property type="entry name" value="RNA POLYMERASE ECF-TYPE SIGMA FACTO"/>
    <property type="match status" value="1"/>
</dbReference>
<keyword evidence="11" id="KW-1185">Reference proteome</keyword>
<dbReference type="PANTHER" id="PTHR43133:SF8">
    <property type="entry name" value="RNA POLYMERASE SIGMA FACTOR HI_1459-RELATED"/>
    <property type="match status" value="1"/>
</dbReference>
<dbReference type="RefSeq" id="WP_210657159.1">
    <property type="nucleotide sequence ID" value="NZ_JAGKQQ010000001.1"/>
</dbReference>
<evidence type="ECO:0000313" key="11">
    <source>
        <dbReference type="Proteomes" id="UP000676565"/>
    </source>
</evidence>
<comment type="caution">
    <text evidence="10">The sequence shown here is derived from an EMBL/GenBank/DDBJ whole genome shotgun (WGS) entry which is preliminary data.</text>
</comment>
<dbReference type="InterPro" id="IPR007627">
    <property type="entry name" value="RNA_pol_sigma70_r2"/>
</dbReference>
<dbReference type="InterPro" id="IPR013325">
    <property type="entry name" value="RNA_pol_sigma_r2"/>
</dbReference>
<dbReference type="Pfam" id="PF08281">
    <property type="entry name" value="Sigma70_r4_2"/>
    <property type="match status" value="1"/>
</dbReference>
<dbReference type="NCBIfam" id="TIGR02937">
    <property type="entry name" value="sigma70-ECF"/>
    <property type="match status" value="1"/>
</dbReference>
<feature type="region of interest" description="Disordered" evidence="7">
    <location>
        <begin position="271"/>
        <end position="305"/>
    </location>
</feature>
<feature type="compositionally biased region" description="Polar residues" evidence="7">
    <location>
        <begin position="280"/>
        <end position="299"/>
    </location>
</feature>
<dbReference type="SUPFAM" id="SSF88946">
    <property type="entry name" value="Sigma2 domain of RNA polymerase sigma factors"/>
    <property type="match status" value="1"/>
</dbReference>
<evidence type="ECO:0000256" key="7">
    <source>
        <dbReference type="SAM" id="MobiDB-lite"/>
    </source>
</evidence>
<keyword evidence="3" id="KW-0731">Sigma factor</keyword>
<evidence type="ECO:0000259" key="9">
    <source>
        <dbReference type="Pfam" id="PF08281"/>
    </source>
</evidence>
<organism evidence="10 11">
    <name type="scientific">Gemmata palustris</name>
    <dbReference type="NCBI Taxonomy" id="2822762"/>
    <lineage>
        <taxon>Bacteria</taxon>
        <taxon>Pseudomonadati</taxon>
        <taxon>Planctomycetota</taxon>
        <taxon>Planctomycetia</taxon>
        <taxon>Gemmatales</taxon>
        <taxon>Gemmataceae</taxon>
        <taxon>Gemmata</taxon>
    </lineage>
</organism>
<evidence type="ECO:0000256" key="2">
    <source>
        <dbReference type="ARBA" id="ARBA00023015"/>
    </source>
</evidence>
<dbReference type="CDD" id="cd06171">
    <property type="entry name" value="Sigma70_r4"/>
    <property type="match status" value="1"/>
</dbReference>
<feature type="domain" description="RNA polymerase sigma-70 region 2" evidence="8">
    <location>
        <begin position="37"/>
        <end position="105"/>
    </location>
</feature>
<dbReference type="InterPro" id="IPR013249">
    <property type="entry name" value="RNA_pol_sigma70_r4_t2"/>
</dbReference>
<keyword evidence="4" id="KW-0238">DNA-binding</keyword>
<dbReference type="InterPro" id="IPR013324">
    <property type="entry name" value="RNA_pol_sigma_r3/r4-like"/>
</dbReference>
<evidence type="ECO:0000259" key="8">
    <source>
        <dbReference type="Pfam" id="PF04542"/>
    </source>
</evidence>
<gene>
    <name evidence="10" type="ORF">J8F10_21205</name>
</gene>
<comment type="similarity">
    <text evidence="1">Belongs to the sigma-70 factor family. ECF subfamily.</text>
</comment>
<evidence type="ECO:0000256" key="6">
    <source>
        <dbReference type="SAM" id="Coils"/>
    </source>
</evidence>
<proteinExistence type="inferred from homology"/>
<name>A0ABS5BY23_9BACT</name>
<protein>
    <submittedName>
        <fullName evidence="10">Sigma-70 family RNA polymerase sigma factor</fullName>
    </submittedName>
</protein>
<evidence type="ECO:0000256" key="1">
    <source>
        <dbReference type="ARBA" id="ARBA00010641"/>
    </source>
</evidence>
<reference evidence="10 11" key="1">
    <citation type="submission" date="2021-04" db="EMBL/GenBank/DDBJ databases">
        <authorList>
            <person name="Ivanova A."/>
        </authorList>
    </citation>
    <scope>NUCLEOTIDE SEQUENCE [LARGE SCALE GENOMIC DNA]</scope>
    <source>
        <strain evidence="10 11">G18</strain>
    </source>
</reference>
<evidence type="ECO:0000256" key="3">
    <source>
        <dbReference type="ARBA" id="ARBA00023082"/>
    </source>
</evidence>
<evidence type="ECO:0000256" key="4">
    <source>
        <dbReference type="ARBA" id="ARBA00023125"/>
    </source>
</evidence>
<evidence type="ECO:0000256" key="5">
    <source>
        <dbReference type="ARBA" id="ARBA00023163"/>
    </source>
</evidence>
<evidence type="ECO:0000313" key="10">
    <source>
        <dbReference type="EMBL" id="MBP3957778.1"/>
    </source>
</evidence>
<feature type="coiled-coil region" evidence="6">
    <location>
        <begin position="407"/>
        <end position="468"/>
    </location>
</feature>
<dbReference type="InterPro" id="IPR036388">
    <property type="entry name" value="WH-like_DNA-bd_sf"/>
</dbReference>
<dbReference type="Pfam" id="PF04542">
    <property type="entry name" value="Sigma70_r2"/>
    <property type="match status" value="1"/>
</dbReference>
<dbReference type="InterPro" id="IPR039425">
    <property type="entry name" value="RNA_pol_sigma-70-like"/>
</dbReference>
<sequence>MRTVAAVYRELIPDRRTDGELLAAFISERSEPAFIELVRRHGPLVWGACRRLLPDLADAEDAFQAAFLVLVRRAHQAARGGAVGPWLHRVAVWTARNARRKNARRLARQHALTEDAPRFVPDTDLRADIDGALLALPARYRDPIILCHLQGYSRREAAERLGCAEGTLSAWLNRGLAKLRTRLRDFDPTKVLPVLAAGAVPAALAASTARAAAVSTVAAVTVTPAVSSIVEGVLHMLWIKKATAASFAMCAVFAMGIGVGLGTRPTYTGAVAQDGDPVTGTASKPQNDPKSRPNPQSPAETLATVEKQAQAAKAELLRLVELRKQMDAEISLSADELTVLQRYITRAKGSKADEIAVLERAIREKEALHRNALVGVDAAKKKADLTKAQPGADPKDVAEDIQTLERFQKNADDAKAAELKLRALKEEISKLDKVEKLQDLKALKEEIAKQSKIEKPDLTKELKALKDEELVLRNKLKLATDLKLKEEKLGAQKGTEKPAAAKEIAALEEGIRAKDAQHQAFLVAIEATSAQVAEAQKRLEGLKATGGANAESKAREHAKDLERAIQIVQRLQEVADKSAAELKSLKDQLAKLKSAKPAQEQRTEKEIKEVKEKLQERNKDKEPKVKEANQDKALAEIQAQLDRLVAEKQRLLVQSKLYEKQIADAEAALRDHQRKAQAMLAEKKAEAAKKAIAGGGGYLELTVVSKAGAFEFTVTEVPAGDGKARGLQAKFGPVTTRDPAALALLLARAKKDSAGPQEVRVIVQPQTVLGAGPVAALEACDKAGYKTVKYTGYVFGGGFATELKPDQKGDVRGYKRYEGTEVRPKELAEEITEGLRRL</sequence>
<dbReference type="InterPro" id="IPR014284">
    <property type="entry name" value="RNA_pol_sigma-70_dom"/>
</dbReference>